<dbReference type="InParanoid" id="E9GZF0"/>
<organism evidence="1 2">
    <name type="scientific">Daphnia pulex</name>
    <name type="common">Water flea</name>
    <dbReference type="NCBI Taxonomy" id="6669"/>
    <lineage>
        <taxon>Eukaryota</taxon>
        <taxon>Metazoa</taxon>
        <taxon>Ecdysozoa</taxon>
        <taxon>Arthropoda</taxon>
        <taxon>Crustacea</taxon>
        <taxon>Branchiopoda</taxon>
        <taxon>Diplostraca</taxon>
        <taxon>Cladocera</taxon>
        <taxon>Anomopoda</taxon>
        <taxon>Daphniidae</taxon>
        <taxon>Daphnia</taxon>
    </lineage>
</organism>
<dbReference type="EMBL" id="GL732577">
    <property type="protein sequence ID" value="EFX75170.1"/>
    <property type="molecule type" value="Genomic_DNA"/>
</dbReference>
<accession>E9GZF0</accession>
<dbReference type="HOGENOM" id="CLU_2471354_0_0_1"/>
<dbReference type="Proteomes" id="UP000000305">
    <property type="component" value="Unassembled WGS sequence"/>
</dbReference>
<gene>
    <name evidence="1" type="ORF">DAPPUDRAFT_250873</name>
</gene>
<sequence length="88" mass="9901">MKSVARSELKFPVIVAVTVDVNLKDHKMPVCRLGSRTVQQKMAHRTTMQTLVRINKPTALLRLQQDLTKAYCFRMNNLSVISASSATL</sequence>
<evidence type="ECO:0000313" key="1">
    <source>
        <dbReference type="EMBL" id="EFX75170.1"/>
    </source>
</evidence>
<proteinExistence type="predicted"/>
<reference evidence="1 2" key="1">
    <citation type="journal article" date="2011" name="Science">
        <title>The ecoresponsive genome of Daphnia pulex.</title>
        <authorList>
            <person name="Colbourne J.K."/>
            <person name="Pfrender M.E."/>
            <person name="Gilbert D."/>
            <person name="Thomas W.K."/>
            <person name="Tucker A."/>
            <person name="Oakley T.H."/>
            <person name="Tokishita S."/>
            <person name="Aerts A."/>
            <person name="Arnold G.J."/>
            <person name="Basu M.K."/>
            <person name="Bauer D.J."/>
            <person name="Caceres C.E."/>
            <person name="Carmel L."/>
            <person name="Casola C."/>
            <person name="Choi J.H."/>
            <person name="Detter J.C."/>
            <person name="Dong Q."/>
            <person name="Dusheyko S."/>
            <person name="Eads B.D."/>
            <person name="Frohlich T."/>
            <person name="Geiler-Samerotte K.A."/>
            <person name="Gerlach D."/>
            <person name="Hatcher P."/>
            <person name="Jogdeo S."/>
            <person name="Krijgsveld J."/>
            <person name="Kriventseva E.V."/>
            <person name="Kultz D."/>
            <person name="Laforsch C."/>
            <person name="Lindquist E."/>
            <person name="Lopez J."/>
            <person name="Manak J.R."/>
            <person name="Muller J."/>
            <person name="Pangilinan J."/>
            <person name="Patwardhan R.P."/>
            <person name="Pitluck S."/>
            <person name="Pritham E.J."/>
            <person name="Rechtsteiner A."/>
            <person name="Rho M."/>
            <person name="Rogozin I.B."/>
            <person name="Sakarya O."/>
            <person name="Salamov A."/>
            <person name="Schaack S."/>
            <person name="Shapiro H."/>
            <person name="Shiga Y."/>
            <person name="Skalitzky C."/>
            <person name="Smith Z."/>
            <person name="Souvorov A."/>
            <person name="Sung W."/>
            <person name="Tang Z."/>
            <person name="Tsuchiya D."/>
            <person name="Tu H."/>
            <person name="Vos H."/>
            <person name="Wang M."/>
            <person name="Wolf Y.I."/>
            <person name="Yamagata H."/>
            <person name="Yamada T."/>
            <person name="Ye Y."/>
            <person name="Shaw J.R."/>
            <person name="Andrews J."/>
            <person name="Crease T.J."/>
            <person name="Tang H."/>
            <person name="Lucas S.M."/>
            <person name="Robertson H.M."/>
            <person name="Bork P."/>
            <person name="Koonin E.V."/>
            <person name="Zdobnov E.M."/>
            <person name="Grigoriev I.V."/>
            <person name="Lynch M."/>
            <person name="Boore J.L."/>
        </authorList>
    </citation>
    <scope>NUCLEOTIDE SEQUENCE [LARGE SCALE GENOMIC DNA]</scope>
</reference>
<dbReference type="KEGG" id="dpx:DAPPUDRAFT_250873"/>
<keyword evidence="2" id="KW-1185">Reference proteome</keyword>
<dbReference type="AlphaFoldDB" id="E9GZF0"/>
<name>E9GZF0_DAPPU</name>
<protein>
    <submittedName>
        <fullName evidence="1">Uncharacterized protein</fullName>
    </submittedName>
</protein>
<evidence type="ECO:0000313" key="2">
    <source>
        <dbReference type="Proteomes" id="UP000000305"/>
    </source>
</evidence>